<feature type="chain" id="PRO_5011955480" evidence="3">
    <location>
        <begin position="16"/>
        <end position="286"/>
    </location>
</feature>
<dbReference type="SMART" id="SM00020">
    <property type="entry name" value="Tryp_SPc"/>
    <property type="match status" value="1"/>
</dbReference>
<dbReference type="PANTHER" id="PTHR24256">
    <property type="entry name" value="TRYPTASE-RELATED"/>
    <property type="match status" value="1"/>
</dbReference>
<proteinExistence type="inferred from homology"/>
<dbReference type="InterPro" id="IPR001254">
    <property type="entry name" value="Trypsin_dom"/>
</dbReference>
<dbReference type="Proteomes" id="UP000095287">
    <property type="component" value="Unplaced"/>
</dbReference>
<dbReference type="PROSITE" id="PS50240">
    <property type="entry name" value="TRYPSIN_DOM"/>
    <property type="match status" value="1"/>
</dbReference>
<dbReference type="Gene3D" id="2.40.10.10">
    <property type="entry name" value="Trypsin-like serine proteases"/>
    <property type="match status" value="1"/>
</dbReference>
<dbReference type="Pfam" id="PF00089">
    <property type="entry name" value="Trypsin"/>
    <property type="match status" value="1"/>
</dbReference>
<feature type="signal peptide" evidence="3">
    <location>
        <begin position="1"/>
        <end position="15"/>
    </location>
</feature>
<organism evidence="5 6">
    <name type="scientific">Steinernema glaseri</name>
    <dbReference type="NCBI Taxonomy" id="37863"/>
    <lineage>
        <taxon>Eukaryota</taxon>
        <taxon>Metazoa</taxon>
        <taxon>Ecdysozoa</taxon>
        <taxon>Nematoda</taxon>
        <taxon>Chromadorea</taxon>
        <taxon>Rhabditida</taxon>
        <taxon>Tylenchina</taxon>
        <taxon>Panagrolaimomorpha</taxon>
        <taxon>Strongyloidoidea</taxon>
        <taxon>Steinernematidae</taxon>
        <taxon>Steinernema</taxon>
    </lineage>
</organism>
<dbReference type="InterPro" id="IPR051487">
    <property type="entry name" value="Ser/Thr_Proteases_Immune/Dev"/>
</dbReference>
<dbReference type="WBParaSite" id="L893_g30906.t1">
    <property type="protein sequence ID" value="L893_g30906.t1"/>
    <property type="gene ID" value="L893_g30906"/>
</dbReference>
<feature type="domain" description="Peptidase S1" evidence="4">
    <location>
        <begin position="35"/>
        <end position="276"/>
    </location>
</feature>
<reference evidence="6" key="1">
    <citation type="submission" date="2016-11" db="UniProtKB">
        <authorList>
            <consortium name="WormBaseParasite"/>
        </authorList>
    </citation>
    <scope>IDENTIFICATION</scope>
</reference>
<evidence type="ECO:0000259" key="4">
    <source>
        <dbReference type="PROSITE" id="PS50240"/>
    </source>
</evidence>
<evidence type="ECO:0000256" key="1">
    <source>
        <dbReference type="ARBA" id="ARBA00023157"/>
    </source>
</evidence>
<protein>
    <submittedName>
        <fullName evidence="6">Peptidase S1 domain-containing protein</fullName>
    </submittedName>
</protein>
<dbReference type="GO" id="GO:0006508">
    <property type="term" value="P:proteolysis"/>
    <property type="evidence" value="ECO:0007669"/>
    <property type="project" value="InterPro"/>
</dbReference>
<name>A0A1I7ZYJ0_9BILA</name>
<dbReference type="AlphaFoldDB" id="A0A1I7ZYJ0"/>
<evidence type="ECO:0000313" key="5">
    <source>
        <dbReference type="Proteomes" id="UP000095287"/>
    </source>
</evidence>
<comment type="similarity">
    <text evidence="2">Belongs to the peptidase S1 family. CLIP subfamily.</text>
</comment>
<keyword evidence="5" id="KW-1185">Reference proteome</keyword>
<dbReference type="GO" id="GO:0004252">
    <property type="term" value="F:serine-type endopeptidase activity"/>
    <property type="evidence" value="ECO:0007669"/>
    <property type="project" value="InterPro"/>
</dbReference>
<keyword evidence="3" id="KW-0732">Signal</keyword>
<keyword evidence="1" id="KW-1015">Disulfide bond</keyword>
<evidence type="ECO:0000256" key="2">
    <source>
        <dbReference type="ARBA" id="ARBA00024195"/>
    </source>
</evidence>
<dbReference type="SUPFAM" id="SSF50494">
    <property type="entry name" value="Trypsin-like serine proteases"/>
    <property type="match status" value="1"/>
</dbReference>
<dbReference type="InterPro" id="IPR043504">
    <property type="entry name" value="Peptidase_S1_PA_chymotrypsin"/>
</dbReference>
<accession>A0A1I7ZYJ0</accession>
<sequence>MLLLLTVLLLGVAHTLPVDSGNPSGNLTHLRSNLVAHGMPAAPGDFPYMGFIAHPLDYAGSCAAVLVSTTHALTHRSCGHIFTTGFPIRFNLTRSDQTSGIHVGWIKEIQRLSIVEDPEARDAYDLLLLTLKEEVHYDLVLKIADIKFGTVNGVVKPLDNRKNQPITVGYGKSNDSVPYMTLNYRRGNFLDDAICKRWEHYSPLAGICVGSVTEGDLLKLGDGGGALVDSMRRQHKKYSEGYSNVLIGIAAHTPGTDTGFYVRVARYCPLLQGATNQKIQCFPYNF</sequence>
<evidence type="ECO:0000256" key="3">
    <source>
        <dbReference type="SAM" id="SignalP"/>
    </source>
</evidence>
<dbReference type="InterPro" id="IPR009003">
    <property type="entry name" value="Peptidase_S1_PA"/>
</dbReference>
<evidence type="ECO:0000313" key="6">
    <source>
        <dbReference type="WBParaSite" id="L893_g30906.t1"/>
    </source>
</evidence>